<dbReference type="HOGENOM" id="CLU_047592_4_2_1"/>
<keyword evidence="2" id="KW-1185">Reference proteome</keyword>
<dbReference type="OrthoDB" id="2985972at2759"/>
<dbReference type="InterPro" id="IPR011333">
    <property type="entry name" value="SKP1/BTB/POZ_sf"/>
</dbReference>
<proteinExistence type="predicted"/>
<evidence type="ECO:0000313" key="2">
    <source>
        <dbReference type="Proteomes" id="UP000027222"/>
    </source>
</evidence>
<organism evidence="1 2">
    <name type="scientific">Galerina marginata (strain CBS 339.88)</name>
    <dbReference type="NCBI Taxonomy" id="685588"/>
    <lineage>
        <taxon>Eukaryota</taxon>
        <taxon>Fungi</taxon>
        <taxon>Dikarya</taxon>
        <taxon>Basidiomycota</taxon>
        <taxon>Agaricomycotina</taxon>
        <taxon>Agaricomycetes</taxon>
        <taxon>Agaricomycetidae</taxon>
        <taxon>Agaricales</taxon>
        <taxon>Agaricineae</taxon>
        <taxon>Strophariaceae</taxon>
        <taxon>Galerina</taxon>
    </lineage>
</organism>
<dbReference type="STRING" id="685588.A0A067SWJ4"/>
<accession>A0A067SWJ4</accession>
<dbReference type="AlphaFoldDB" id="A0A067SWJ4"/>
<name>A0A067SWJ4_GALM3</name>
<gene>
    <name evidence="1" type="ORF">GALMADRAFT_143385</name>
</gene>
<reference evidence="2" key="1">
    <citation type="journal article" date="2014" name="Proc. Natl. Acad. Sci. U.S.A.">
        <title>Extensive sampling of basidiomycete genomes demonstrates inadequacy of the white-rot/brown-rot paradigm for wood decay fungi.</title>
        <authorList>
            <person name="Riley R."/>
            <person name="Salamov A.A."/>
            <person name="Brown D.W."/>
            <person name="Nagy L.G."/>
            <person name="Floudas D."/>
            <person name="Held B.W."/>
            <person name="Levasseur A."/>
            <person name="Lombard V."/>
            <person name="Morin E."/>
            <person name="Otillar R."/>
            <person name="Lindquist E.A."/>
            <person name="Sun H."/>
            <person name="LaButti K.M."/>
            <person name="Schmutz J."/>
            <person name="Jabbour D."/>
            <person name="Luo H."/>
            <person name="Baker S.E."/>
            <person name="Pisabarro A.G."/>
            <person name="Walton J.D."/>
            <person name="Blanchette R.A."/>
            <person name="Henrissat B."/>
            <person name="Martin F."/>
            <person name="Cullen D."/>
            <person name="Hibbett D.S."/>
            <person name="Grigoriev I.V."/>
        </authorList>
    </citation>
    <scope>NUCLEOTIDE SEQUENCE [LARGE SCALE GENOMIC DNA]</scope>
    <source>
        <strain evidence="2">CBS 339.88</strain>
    </source>
</reference>
<evidence type="ECO:0000313" key="1">
    <source>
        <dbReference type="EMBL" id="KDR72044.1"/>
    </source>
</evidence>
<dbReference type="Proteomes" id="UP000027222">
    <property type="component" value="Unassembled WGS sequence"/>
</dbReference>
<evidence type="ECO:0008006" key="3">
    <source>
        <dbReference type="Google" id="ProtNLM"/>
    </source>
</evidence>
<protein>
    <recommendedName>
        <fullName evidence="3">BTB domain-containing protein</fullName>
    </recommendedName>
</protein>
<dbReference type="EMBL" id="KL142390">
    <property type="protein sequence ID" value="KDR72044.1"/>
    <property type="molecule type" value="Genomic_DNA"/>
</dbReference>
<dbReference type="SUPFAM" id="SSF54695">
    <property type="entry name" value="POZ domain"/>
    <property type="match status" value="1"/>
</dbReference>
<sequence length="307" mass="35217">MAASTNPLPLPPSQTQFHPDFNKEVVSVVFSVEGEGFRIDSTRLTMHSEFLYNMLHNDLDIGISREGTVEKPIVVQGCSKETFANFMLWLNHNAWNPVVVRRQEQLLDILHVSHMWQIRPGFDYAVGQLGEHLVRPAKRLFFAQKYNIAGWVPEAVLLLLLMPFREYTEEDIRNLSFPGYLVIACAKEEIQEQRRFLAAIPPYPSDFTADHAPHCPYHTTCNRVWYDKWAKEIVPRIHHPAVPFPLAQTIGALEDMNHPGMNPACKRYAIEWMISSCPGLGKEEAIIWKTIETVQTMFDITTTTATW</sequence>
<dbReference type="Gene3D" id="3.30.710.10">
    <property type="entry name" value="Potassium Channel Kv1.1, Chain A"/>
    <property type="match status" value="1"/>
</dbReference>